<evidence type="ECO:0000256" key="1">
    <source>
        <dbReference type="SAM" id="MobiDB-lite"/>
    </source>
</evidence>
<feature type="compositionally biased region" description="Polar residues" evidence="1">
    <location>
        <begin position="105"/>
        <end position="114"/>
    </location>
</feature>
<gene>
    <name evidence="2" type="ORF">GE061_001949</name>
</gene>
<feature type="compositionally biased region" description="Polar residues" evidence="1">
    <location>
        <begin position="60"/>
        <end position="76"/>
    </location>
</feature>
<comment type="caution">
    <text evidence="2">The sequence shown here is derived from an EMBL/GenBank/DDBJ whole genome shotgun (WGS) entry which is preliminary data.</text>
</comment>
<feature type="region of interest" description="Disordered" evidence="1">
    <location>
        <begin position="103"/>
        <end position="153"/>
    </location>
</feature>
<dbReference type="EMBL" id="WIXP02000010">
    <property type="protein sequence ID" value="KAF6203617.1"/>
    <property type="molecule type" value="Genomic_DNA"/>
</dbReference>
<dbReference type="Proteomes" id="UP000466442">
    <property type="component" value="Unassembled WGS sequence"/>
</dbReference>
<evidence type="ECO:0000313" key="3">
    <source>
        <dbReference type="Proteomes" id="UP000466442"/>
    </source>
</evidence>
<proteinExistence type="predicted"/>
<protein>
    <submittedName>
        <fullName evidence="2">Uncharacterized protein</fullName>
    </submittedName>
</protein>
<feature type="compositionally biased region" description="Basic and acidic residues" evidence="1">
    <location>
        <begin position="140"/>
        <end position="153"/>
    </location>
</feature>
<feature type="region of interest" description="Disordered" evidence="1">
    <location>
        <begin position="16"/>
        <end position="85"/>
    </location>
</feature>
<organism evidence="2 3">
    <name type="scientific">Apolygus lucorum</name>
    <name type="common">Small green plant bug</name>
    <name type="synonym">Lygocoris lucorum</name>
    <dbReference type="NCBI Taxonomy" id="248454"/>
    <lineage>
        <taxon>Eukaryota</taxon>
        <taxon>Metazoa</taxon>
        <taxon>Ecdysozoa</taxon>
        <taxon>Arthropoda</taxon>
        <taxon>Hexapoda</taxon>
        <taxon>Insecta</taxon>
        <taxon>Pterygota</taxon>
        <taxon>Neoptera</taxon>
        <taxon>Paraneoptera</taxon>
        <taxon>Hemiptera</taxon>
        <taxon>Heteroptera</taxon>
        <taxon>Panheteroptera</taxon>
        <taxon>Cimicomorpha</taxon>
        <taxon>Miridae</taxon>
        <taxon>Mirini</taxon>
        <taxon>Apolygus</taxon>
    </lineage>
</organism>
<name>A0A8S9X3S3_APOLU</name>
<sequence>MVEDIPTAAVTELSFNTQLSNSSDLRHNKPTSERKPDVKNESPLYPQRTTGDLQYEEASRTTPTAAAYESSHSTSFAARRKQQEAGEAAVLLRPQKRTYAAVTAGQGSATTASDKAQGRQEPRPLDNNYSTLRTHQAYASKERTPANMESRSH</sequence>
<keyword evidence="3" id="KW-1185">Reference proteome</keyword>
<accession>A0A8S9X3S3</accession>
<reference evidence="2" key="1">
    <citation type="journal article" date="2021" name="Mol. Ecol. Resour.">
        <title>Apolygus lucorum genome provides insights into omnivorousness and mesophyll feeding.</title>
        <authorList>
            <person name="Liu Y."/>
            <person name="Liu H."/>
            <person name="Wang H."/>
            <person name="Huang T."/>
            <person name="Liu B."/>
            <person name="Yang B."/>
            <person name="Yin L."/>
            <person name="Li B."/>
            <person name="Zhang Y."/>
            <person name="Zhang S."/>
            <person name="Jiang F."/>
            <person name="Zhang X."/>
            <person name="Ren Y."/>
            <person name="Wang B."/>
            <person name="Wang S."/>
            <person name="Lu Y."/>
            <person name="Wu K."/>
            <person name="Fan W."/>
            <person name="Wang G."/>
        </authorList>
    </citation>
    <scope>NUCLEOTIDE SEQUENCE</scope>
    <source>
        <strain evidence="2">12Hb</strain>
    </source>
</reference>
<feature type="compositionally biased region" description="Basic and acidic residues" evidence="1">
    <location>
        <begin position="24"/>
        <end position="40"/>
    </location>
</feature>
<evidence type="ECO:0000313" key="2">
    <source>
        <dbReference type="EMBL" id="KAF6203617.1"/>
    </source>
</evidence>
<dbReference type="AlphaFoldDB" id="A0A8S9X3S3"/>